<dbReference type="Pfam" id="PF12079">
    <property type="entry name" value="DUF3558"/>
    <property type="match status" value="1"/>
</dbReference>
<dbReference type="AlphaFoldDB" id="I1CXW0"/>
<evidence type="ECO:0000313" key="2">
    <source>
        <dbReference type="Proteomes" id="UP000005087"/>
    </source>
</evidence>
<protein>
    <submittedName>
        <fullName evidence="1">Uncharacterized protein</fullName>
    </submittedName>
</protein>
<dbReference type="Proteomes" id="UP000005087">
    <property type="component" value="Chromosome"/>
</dbReference>
<sequence>MEGGGARSCRWQETFESGGNGFTFGLSVRDAQGIDTVKDIGNGLKQDEVNQRPTVSTQDPMSGDCTLALKLSDSSRVDVTVLGEGGCEIAEVIAGMVEPRLPELP</sequence>
<reference evidence="2" key="2">
    <citation type="submission" date="2012-01" db="EMBL/GenBank/DDBJ databases">
        <title>Noncontiguous Finished sequence of chromosome of Saccharomonospora glauca K62.</title>
        <authorList>
            <consortium name="US DOE Joint Genome Institute"/>
            <person name="Lucas S."/>
            <person name="Han J."/>
            <person name="Lapidus A."/>
            <person name="Cheng J.-F."/>
            <person name="Goodwin L."/>
            <person name="Pitluck S."/>
            <person name="Peters L."/>
            <person name="Mikhailova N."/>
            <person name="Held B."/>
            <person name="Detter J.C."/>
            <person name="Han C."/>
            <person name="Tapia R."/>
            <person name="Land M."/>
            <person name="Hauser L."/>
            <person name="Kyrpides N."/>
            <person name="Ivanova N."/>
            <person name="Pagani I."/>
            <person name="Brambilla E.-M."/>
            <person name="Klenk H.-P."/>
            <person name="Woyke T."/>
        </authorList>
    </citation>
    <scope>NUCLEOTIDE SEQUENCE [LARGE SCALE GENOMIC DNA]</scope>
    <source>
        <strain evidence="2">K62</strain>
    </source>
</reference>
<reference evidence="1 2" key="1">
    <citation type="submission" date="2011-09" db="EMBL/GenBank/DDBJ databases">
        <authorList>
            <consortium name="US DOE Joint Genome Institute (JGI-PGF)"/>
            <person name="Lucas S."/>
            <person name="Han J."/>
            <person name="Lapidus A."/>
            <person name="Cheng J.-F."/>
            <person name="Goodwin L."/>
            <person name="Pitluck S."/>
            <person name="Peters L."/>
            <person name="Land M.L."/>
            <person name="Hauser L."/>
            <person name="Brambilla E."/>
            <person name="Klenk H.-P."/>
            <person name="Woyke T.J."/>
        </authorList>
    </citation>
    <scope>NUCLEOTIDE SEQUENCE [LARGE SCALE GENOMIC DNA]</scope>
    <source>
        <strain evidence="1 2">K62</strain>
    </source>
</reference>
<dbReference type="HOGENOM" id="CLU_121935_2_0_11"/>
<gene>
    <name evidence="1" type="ORF">SacglDRAFT_00584</name>
</gene>
<dbReference type="InterPro" id="IPR024520">
    <property type="entry name" value="DUF3558"/>
</dbReference>
<dbReference type="EMBL" id="CM001484">
    <property type="protein sequence ID" value="EIE97534.1"/>
    <property type="molecule type" value="Genomic_DNA"/>
</dbReference>
<proteinExistence type="predicted"/>
<keyword evidence="2" id="KW-1185">Reference proteome</keyword>
<name>I1CXW0_9PSEU</name>
<organism evidence="1 2">
    <name type="scientific">Saccharomonospora glauca K62</name>
    <dbReference type="NCBI Taxonomy" id="928724"/>
    <lineage>
        <taxon>Bacteria</taxon>
        <taxon>Bacillati</taxon>
        <taxon>Actinomycetota</taxon>
        <taxon>Actinomycetes</taxon>
        <taxon>Pseudonocardiales</taxon>
        <taxon>Pseudonocardiaceae</taxon>
        <taxon>Saccharomonospora</taxon>
    </lineage>
</organism>
<evidence type="ECO:0000313" key="1">
    <source>
        <dbReference type="EMBL" id="EIE97534.1"/>
    </source>
</evidence>
<accession>I1CXW0</accession>